<evidence type="ECO:0008006" key="3">
    <source>
        <dbReference type="Google" id="ProtNLM"/>
    </source>
</evidence>
<dbReference type="InterPro" id="IPR032716">
    <property type="entry name" value="ACC_epsilon"/>
</dbReference>
<dbReference type="Proteomes" id="UP001050808">
    <property type="component" value="Unassembled WGS sequence"/>
</dbReference>
<accession>A0ABQ3QPB1</accession>
<dbReference type="Pfam" id="PF13822">
    <property type="entry name" value="ACC_epsilon"/>
    <property type="match status" value="1"/>
</dbReference>
<gene>
    <name evidence="1" type="ORF">Sviol_35100</name>
</gene>
<sequence>MPNDSNAPAESADPLFRVLRGTPTEAELAALTVVLLSLTAEPPATLAPVIPLAAWRRQPYDPPVSWRRAA</sequence>
<protein>
    <recommendedName>
        <fullName evidence="3">Acyl-CoA carboxylase subunit epsilon</fullName>
    </recommendedName>
</protein>
<evidence type="ECO:0000313" key="1">
    <source>
        <dbReference type="EMBL" id="GHI39102.1"/>
    </source>
</evidence>
<organism evidence="1 2">
    <name type="scientific">Streptomyces violascens</name>
    <dbReference type="NCBI Taxonomy" id="67381"/>
    <lineage>
        <taxon>Bacteria</taxon>
        <taxon>Bacillati</taxon>
        <taxon>Actinomycetota</taxon>
        <taxon>Actinomycetes</taxon>
        <taxon>Kitasatosporales</taxon>
        <taxon>Streptomycetaceae</taxon>
        <taxon>Streptomyces</taxon>
    </lineage>
</organism>
<reference evidence="1" key="1">
    <citation type="submission" date="2024-05" db="EMBL/GenBank/DDBJ databases">
        <title>Whole genome shotgun sequence of Streptomyces violascens NBRC 12920.</title>
        <authorList>
            <person name="Komaki H."/>
            <person name="Tamura T."/>
        </authorList>
    </citation>
    <scope>NUCLEOTIDE SEQUENCE</scope>
    <source>
        <strain evidence="1">NBRC 12920</strain>
    </source>
</reference>
<keyword evidence="2" id="KW-1185">Reference proteome</keyword>
<dbReference type="RefSeq" id="WP_189964275.1">
    <property type="nucleotide sequence ID" value="NZ_BMUA01000010.1"/>
</dbReference>
<evidence type="ECO:0000313" key="2">
    <source>
        <dbReference type="Proteomes" id="UP001050808"/>
    </source>
</evidence>
<name>A0ABQ3QPB1_9ACTN</name>
<dbReference type="EMBL" id="BNDY01000011">
    <property type="protein sequence ID" value="GHI39102.1"/>
    <property type="molecule type" value="Genomic_DNA"/>
</dbReference>
<comment type="caution">
    <text evidence="1">The sequence shown here is derived from an EMBL/GenBank/DDBJ whole genome shotgun (WGS) entry which is preliminary data.</text>
</comment>
<proteinExistence type="predicted"/>